<protein>
    <recommendedName>
        <fullName evidence="4">Glycoside hydrolase family 76 protein</fullName>
    </recommendedName>
</protein>
<organism evidence="2 3">
    <name type="scientific">Diplocarpon rosae</name>
    <dbReference type="NCBI Taxonomy" id="946125"/>
    <lineage>
        <taxon>Eukaryota</taxon>
        <taxon>Fungi</taxon>
        <taxon>Dikarya</taxon>
        <taxon>Ascomycota</taxon>
        <taxon>Pezizomycotina</taxon>
        <taxon>Leotiomycetes</taxon>
        <taxon>Helotiales</taxon>
        <taxon>Drepanopezizaceae</taxon>
        <taxon>Diplocarpon</taxon>
    </lineage>
</organism>
<accession>A0AAD9SYA3</accession>
<dbReference type="SUPFAM" id="SSF48208">
    <property type="entry name" value="Six-hairpin glycosidases"/>
    <property type="match status" value="1"/>
</dbReference>
<dbReference type="InterPro" id="IPR005198">
    <property type="entry name" value="Glyco_hydro_76"/>
</dbReference>
<feature type="signal peptide" evidence="1">
    <location>
        <begin position="1"/>
        <end position="19"/>
    </location>
</feature>
<dbReference type="PANTHER" id="PTHR47791">
    <property type="entry name" value="MEIOTICALLY UP-REGULATED GENE 191 PROTEIN"/>
    <property type="match status" value="1"/>
</dbReference>
<dbReference type="EMBL" id="JAUBYV010000008">
    <property type="protein sequence ID" value="KAK2625363.1"/>
    <property type="molecule type" value="Genomic_DNA"/>
</dbReference>
<keyword evidence="1" id="KW-0732">Signal</keyword>
<gene>
    <name evidence="2" type="ORF">QTJ16_005732</name>
</gene>
<evidence type="ECO:0000313" key="2">
    <source>
        <dbReference type="EMBL" id="KAK2625363.1"/>
    </source>
</evidence>
<feature type="chain" id="PRO_5042024157" description="Glycoside hydrolase family 76 protein" evidence="1">
    <location>
        <begin position="20"/>
        <end position="408"/>
    </location>
</feature>
<dbReference type="GO" id="GO:0005975">
    <property type="term" value="P:carbohydrate metabolic process"/>
    <property type="evidence" value="ECO:0007669"/>
    <property type="project" value="InterPro"/>
</dbReference>
<dbReference type="InterPro" id="IPR008928">
    <property type="entry name" value="6-hairpin_glycosidase_sf"/>
</dbReference>
<dbReference type="Pfam" id="PF03663">
    <property type="entry name" value="Glyco_hydro_76"/>
    <property type="match status" value="1"/>
</dbReference>
<sequence length="408" mass="45003">MLPSSLIALLAVALTLSHAHPAPQSLPEPQFFQIGDRHLTTRVTKNDYVAYAVAGINQMHVWYDAATGLWQNAWWPSANVVTMLADFYECFPHMAKGTTDQVFPTTLAMAPKTFPGFINGFYDDELWWVLAWIKVYDVTKDITYLNTATAIFEDSKKAWGATPCGGLWYVLIFYPPPPPPPFQSEFAPESDTMCRWDKAHTSVGAVENELYLTAAAKLANRLPHSPSSGYYFNEALKAYEWFINSGLINEQNVINNGLDLKTCKNDGTYVFSYNQGIILSGLAEMTWSTGDTKYNELANTIALAAMKNLTNANGILTDPCDRGCNSDTEQFKGIFGRGIHFLVNRAVVLPAATRAIYVDFLKKNADSIWAYSQVNNQLGLVWSGPKGPSTIQTQSSALDAIVGAACVS</sequence>
<dbReference type="Gene3D" id="1.50.10.20">
    <property type="match status" value="1"/>
</dbReference>
<dbReference type="InterPro" id="IPR053169">
    <property type="entry name" value="MUG_Protein"/>
</dbReference>
<keyword evidence="3" id="KW-1185">Reference proteome</keyword>
<comment type="caution">
    <text evidence="2">The sequence shown here is derived from an EMBL/GenBank/DDBJ whole genome shotgun (WGS) entry which is preliminary data.</text>
</comment>
<evidence type="ECO:0000256" key="1">
    <source>
        <dbReference type="SAM" id="SignalP"/>
    </source>
</evidence>
<dbReference type="Proteomes" id="UP001285354">
    <property type="component" value="Unassembled WGS sequence"/>
</dbReference>
<reference evidence="2" key="1">
    <citation type="submission" date="2023-06" db="EMBL/GenBank/DDBJ databases">
        <title>Draft genome of Marssonina rosae.</title>
        <authorList>
            <person name="Cheng Q."/>
        </authorList>
    </citation>
    <scope>NUCLEOTIDE SEQUENCE</scope>
    <source>
        <strain evidence="2">R4</strain>
    </source>
</reference>
<dbReference type="PANTHER" id="PTHR47791:SF1">
    <property type="entry name" value="ENDO MANNANASE, GH76 FAMILY (EUROFUNG)"/>
    <property type="match status" value="1"/>
</dbReference>
<evidence type="ECO:0000313" key="3">
    <source>
        <dbReference type="Proteomes" id="UP001285354"/>
    </source>
</evidence>
<name>A0AAD9SYA3_9HELO</name>
<evidence type="ECO:0008006" key="4">
    <source>
        <dbReference type="Google" id="ProtNLM"/>
    </source>
</evidence>
<proteinExistence type="predicted"/>
<dbReference type="AlphaFoldDB" id="A0AAD9SYA3"/>